<evidence type="ECO:0000256" key="2">
    <source>
        <dbReference type="SAM" id="Phobius"/>
    </source>
</evidence>
<keyword evidence="2" id="KW-1133">Transmembrane helix</keyword>
<name>A0A853M4U3_9MYCO</name>
<feature type="domain" description="DUF7159" evidence="3">
    <location>
        <begin position="2"/>
        <end position="225"/>
    </location>
</feature>
<keyword evidence="2" id="KW-0812">Transmembrane</keyword>
<proteinExistence type="predicted"/>
<feature type="transmembrane region" description="Helical" evidence="2">
    <location>
        <begin position="273"/>
        <end position="298"/>
    </location>
</feature>
<organism evidence="4 5">
    <name type="scientific">Mycobacterium colombiense</name>
    <dbReference type="NCBI Taxonomy" id="339268"/>
    <lineage>
        <taxon>Bacteria</taxon>
        <taxon>Bacillati</taxon>
        <taxon>Actinomycetota</taxon>
        <taxon>Actinomycetes</taxon>
        <taxon>Mycobacteriales</taxon>
        <taxon>Mycobacteriaceae</taxon>
        <taxon>Mycobacterium</taxon>
        <taxon>Mycobacterium avium complex (MAC)</taxon>
    </lineage>
</organism>
<keyword evidence="2" id="KW-0472">Membrane</keyword>
<protein>
    <recommendedName>
        <fullName evidence="3">DUF7159 domain-containing protein</fullName>
    </recommendedName>
</protein>
<sequence>MDVVLGVSMAPETVRMVLIEGEAAGGVTVDQDGFNVAGDETPIAAANHVVAAILGTRDSAAQGGYRLRSSGVSWTDPVKAAALRDALAARKIENVMLVSAVMAAAALAQAMGSATNWARTALLLVEPGSATLAVVDTSNGTVTDVHRHPLPGSDDAALAKLTAMVSGAESMTARPDGVFLVGSEVDIPSIKPTLEAATALSVTTPEEPEMALARGASLAAANAKLGAPRTVSMPAAQTSSAAAIELAYSAVDDPASDAQPAAELRRRRSRKSILTIAAVTTVFVGGIVALALALAFGIGPHADQQPDVSTNVVAPQNPDAGPPGPPPPSEAPAAPPQAPAPPPQPSPHSGDHQHWDDWLHRHLGTQIPQIPQIPSP</sequence>
<dbReference type="Pfam" id="PF23717">
    <property type="entry name" value="DUF7159"/>
    <property type="match status" value="1"/>
</dbReference>
<comment type="caution">
    <text evidence="4">The sequence shown here is derived from an EMBL/GenBank/DDBJ whole genome shotgun (WGS) entry which is preliminary data.</text>
</comment>
<dbReference type="AlphaFoldDB" id="A0A853M4U3"/>
<feature type="compositionally biased region" description="Basic and acidic residues" evidence="1">
    <location>
        <begin position="349"/>
        <end position="360"/>
    </location>
</feature>
<dbReference type="InterPro" id="IPR055583">
    <property type="entry name" value="DUF7159"/>
</dbReference>
<evidence type="ECO:0000313" key="5">
    <source>
        <dbReference type="Proteomes" id="UP000093894"/>
    </source>
</evidence>
<dbReference type="Proteomes" id="UP000093894">
    <property type="component" value="Unassembled WGS sequence"/>
</dbReference>
<evidence type="ECO:0000259" key="3">
    <source>
        <dbReference type="Pfam" id="PF23717"/>
    </source>
</evidence>
<gene>
    <name evidence="4" type="ORF">A5628_05845</name>
</gene>
<dbReference type="RefSeq" id="WP_065052542.1">
    <property type="nucleotide sequence ID" value="NZ_LZKW01000105.1"/>
</dbReference>
<feature type="compositionally biased region" description="Pro residues" evidence="1">
    <location>
        <begin position="320"/>
        <end position="346"/>
    </location>
</feature>
<evidence type="ECO:0000256" key="1">
    <source>
        <dbReference type="SAM" id="MobiDB-lite"/>
    </source>
</evidence>
<reference evidence="4 5" key="1">
    <citation type="submission" date="2016-06" db="EMBL/GenBank/DDBJ databases">
        <authorList>
            <person name="Sutton G."/>
            <person name="Brinkac L."/>
            <person name="Sanka R."/>
            <person name="Adams M."/>
            <person name="Lau E."/>
            <person name="Garcia-Basteiro A."/>
            <person name="Lopez-Varela E."/>
            <person name="Palencia S."/>
        </authorList>
    </citation>
    <scope>NUCLEOTIDE SEQUENCE [LARGE SCALE GENOMIC DNA]</scope>
    <source>
        <strain evidence="4 5">1164983.0</strain>
    </source>
</reference>
<dbReference type="EMBL" id="LZLG01000057">
    <property type="protein sequence ID" value="OBJ61319.1"/>
    <property type="molecule type" value="Genomic_DNA"/>
</dbReference>
<accession>A0A853M4U3</accession>
<evidence type="ECO:0000313" key="4">
    <source>
        <dbReference type="EMBL" id="OBJ61319.1"/>
    </source>
</evidence>
<feature type="region of interest" description="Disordered" evidence="1">
    <location>
        <begin position="305"/>
        <end position="376"/>
    </location>
</feature>